<dbReference type="InterPro" id="IPR003615">
    <property type="entry name" value="HNH_nuc"/>
</dbReference>
<dbReference type="EMBL" id="LR796797">
    <property type="protein sequence ID" value="CAB4166863.1"/>
    <property type="molecule type" value="Genomic_DNA"/>
</dbReference>
<feature type="domain" description="HNH" evidence="1">
    <location>
        <begin position="55"/>
        <end position="90"/>
    </location>
</feature>
<dbReference type="GO" id="GO:0004519">
    <property type="term" value="F:endonuclease activity"/>
    <property type="evidence" value="ECO:0007669"/>
    <property type="project" value="InterPro"/>
</dbReference>
<dbReference type="InterPro" id="IPR002711">
    <property type="entry name" value="HNH"/>
</dbReference>
<protein>
    <submittedName>
        <fullName evidence="3">HNHc domain containing protein</fullName>
    </submittedName>
</protein>
<evidence type="ECO:0000313" key="5">
    <source>
        <dbReference type="EMBL" id="CAB4203979.1"/>
    </source>
</evidence>
<dbReference type="EMBL" id="LR796892">
    <property type="protein sequence ID" value="CAB4173376.1"/>
    <property type="molecule type" value="Genomic_DNA"/>
</dbReference>
<organism evidence="3">
    <name type="scientific">uncultured Caudovirales phage</name>
    <dbReference type="NCBI Taxonomy" id="2100421"/>
    <lineage>
        <taxon>Viruses</taxon>
        <taxon>Duplodnaviria</taxon>
        <taxon>Heunggongvirae</taxon>
        <taxon>Uroviricota</taxon>
        <taxon>Caudoviricetes</taxon>
        <taxon>Peduoviridae</taxon>
        <taxon>Maltschvirus</taxon>
        <taxon>Maltschvirus maltsch</taxon>
    </lineage>
</organism>
<dbReference type="Pfam" id="PF01844">
    <property type="entry name" value="HNH"/>
    <property type="match status" value="1"/>
</dbReference>
<evidence type="ECO:0000259" key="1">
    <source>
        <dbReference type="Pfam" id="PF01844"/>
    </source>
</evidence>
<gene>
    <name evidence="4" type="ORF">UFOVP1023_57</name>
    <name evidence="5" type="ORF">UFOVP1383_20</name>
    <name evidence="6" type="ORF">UFOVP1477_28</name>
    <name evidence="2" type="ORF">UFOVP848_21</name>
    <name evidence="3" type="ORF">UFOVP945_44</name>
</gene>
<evidence type="ECO:0000313" key="2">
    <source>
        <dbReference type="EMBL" id="CAB4166863.1"/>
    </source>
</evidence>
<dbReference type="CDD" id="cd00085">
    <property type="entry name" value="HNHc"/>
    <property type="match status" value="1"/>
</dbReference>
<proteinExistence type="predicted"/>
<evidence type="ECO:0000313" key="4">
    <source>
        <dbReference type="EMBL" id="CAB4179709.1"/>
    </source>
</evidence>
<dbReference type="Gene3D" id="1.10.30.50">
    <property type="match status" value="1"/>
</dbReference>
<dbReference type="GO" id="GO:0008270">
    <property type="term" value="F:zinc ion binding"/>
    <property type="evidence" value="ECO:0007669"/>
    <property type="project" value="InterPro"/>
</dbReference>
<dbReference type="EMBL" id="LR797339">
    <property type="protein sequence ID" value="CAB4203979.1"/>
    <property type="molecule type" value="Genomic_DNA"/>
</dbReference>
<dbReference type="GO" id="GO:0003676">
    <property type="term" value="F:nucleic acid binding"/>
    <property type="evidence" value="ECO:0007669"/>
    <property type="project" value="InterPro"/>
</dbReference>
<reference evidence="3" key="1">
    <citation type="submission" date="2020-05" db="EMBL/GenBank/DDBJ databases">
        <authorList>
            <person name="Chiriac C."/>
            <person name="Salcher M."/>
            <person name="Ghai R."/>
            <person name="Kavagutti S V."/>
        </authorList>
    </citation>
    <scope>NUCLEOTIDE SEQUENCE</scope>
</reference>
<name>A0A6J5PTI1_9CAUD</name>
<accession>A0A6J5PTI1</accession>
<dbReference type="EMBL" id="LR797436">
    <property type="protein sequence ID" value="CAB4215939.1"/>
    <property type="molecule type" value="Genomic_DNA"/>
</dbReference>
<dbReference type="EMBL" id="LR796982">
    <property type="protein sequence ID" value="CAB4179709.1"/>
    <property type="molecule type" value="Genomic_DNA"/>
</dbReference>
<evidence type="ECO:0000313" key="6">
    <source>
        <dbReference type="EMBL" id="CAB4215939.1"/>
    </source>
</evidence>
<sequence length="96" mass="10445">MTGAGGRRCLLCTTLVPAGKSRCARHAIVRVRGRANQKRRGELVVGRRCYVCKVAPATQLDHVVRLASGGSEQRSNTRGICDSCHKRKTATEGRRA</sequence>
<evidence type="ECO:0000313" key="3">
    <source>
        <dbReference type="EMBL" id="CAB4173376.1"/>
    </source>
</evidence>